<proteinExistence type="predicted"/>
<keyword evidence="2" id="KW-1185">Reference proteome</keyword>
<evidence type="ECO:0000313" key="2">
    <source>
        <dbReference type="Proteomes" id="UP000185999"/>
    </source>
</evidence>
<organism evidence="1 2">
    <name type="scientific">Neptunomonas antarctica</name>
    <dbReference type="NCBI Taxonomy" id="619304"/>
    <lineage>
        <taxon>Bacteria</taxon>
        <taxon>Pseudomonadati</taxon>
        <taxon>Pseudomonadota</taxon>
        <taxon>Gammaproteobacteria</taxon>
        <taxon>Oceanospirillales</taxon>
        <taxon>Oceanospirillaceae</taxon>
        <taxon>Neptunomonas</taxon>
    </lineage>
</organism>
<dbReference type="AlphaFoldDB" id="A0A1N7JAQ3"/>
<dbReference type="EMBL" id="FTOE01000001">
    <property type="protein sequence ID" value="SIS46354.1"/>
    <property type="molecule type" value="Genomic_DNA"/>
</dbReference>
<gene>
    <name evidence="1" type="ORF">SAMN05421760_101861</name>
</gene>
<accession>A0A1N7JAQ3</accession>
<dbReference type="Proteomes" id="UP000185999">
    <property type="component" value="Unassembled WGS sequence"/>
</dbReference>
<protein>
    <submittedName>
        <fullName evidence="1">Uncharacterized protein</fullName>
    </submittedName>
</protein>
<reference evidence="2" key="1">
    <citation type="submission" date="2017-01" db="EMBL/GenBank/DDBJ databases">
        <authorList>
            <person name="Varghese N."/>
            <person name="Submissions S."/>
        </authorList>
    </citation>
    <scope>NUCLEOTIDE SEQUENCE [LARGE SCALE GENOMIC DNA]</scope>
    <source>
        <strain evidence="2">DSM 22306</strain>
    </source>
</reference>
<evidence type="ECO:0000313" key="1">
    <source>
        <dbReference type="EMBL" id="SIS46354.1"/>
    </source>
</evidence>
<sequence>MCHYSKVFIHCISDIALTINMMKNNTLDKISRIKNRRSTKIHIKTLSISGFFLFLTACTHSPSVTQLSDNYFMMSNSNIGFNTTQSVAKYELIKEANAHCKSKNKLLEVTKITTTDRVPFRYDAHAEIEFTCIRY</sequence>
<name>A0A1N7JAQ3_9GAMM</name>